<dbReference type="InterPro" id="IPR036244">
    <property type="entry name" value="TipA-like_antibiotic-bd"/>
</dbReference>
<keyword evidence="3" id="KW-1185">Reference proteome</keyword>
<dbReference type="Proteomes" id="UP000009175">
    <property type="component" value="Chromosome"/>
</dbReference>
<sequence length="94" mass="10368">MRPKTRCCVDADTCIRKVVKERVSRKPWLSIFGSGPNGSELNGAEPNGECPKARLPMLAAMYLGDDRFRPFYDRFGEGTAALMHDGLLAYAASD</sequence>
<organism evidence="2 3">
    <name type="scientific">Shewanella amazonensis (strain ATCC BAA-1098 / SB2B)</name>
    <dbReference type="NCBI Taxonomy" id="326297"/>
    <lineage>
        <taxon>Bacteria</taxon>
        <taxon>Pseudomonadati</taxon>
        <taxon>Pseudomonadota</taxon>
        <taxon>Gammaproteobacteria</taxon>
        <taxon>Alteromonadales</taxon>
        <taxon>Shewanellaceae</taxon>
        <taxon>Shewanella</taxon>
    </lineage>
</organism>
<protein>
    <recommendedName>
        <fullName evidence="1">TipAS antibiotic-recognition domain-containing protein</fullName>
    </recommendedName>
</protein>
<gene>
    <name evidence="2" type="ordered locus">Sama_2691</name>
</gene>
<evidence type="ECO:0000259" key="1">
    <source>
        <dbReference type="Pfam" id="PF07739"/>
    </source>
</evidence>
<evidence type="ECO:0000313" key="2">
    <source>
        <dbReference type="EMBL" id="ABM00894.1"/>
    </source>
</evidence>
<dbReference type="AlphaFoldDB" id="A1S937"/>
<accession>A1S937</accession>
<name>A1S937_SHEAM</name>
<dbReference type="RefSeq" id="WP_011760799.1">
    <property type="nucleotide sequence ID" value="NC_008700.1"/>
</dbReference>
<reference evidence="2 3" key="1">
    <citation type="submission" date="2006-12" db="EMBL/GenBank/DDBJ databases">
        <title>Complete sequence of Shewanella amazonensis SB2B.</title>
        <authorList>
            <consortium name="US DOE Joint Genome Institute"/>
            <person name="Copeland A."/>
            <person name="Lucas S."/>
            <person name="Lapidus A."/>
            <person name="Barry K."/>
            <person name="Detter J.C."/>
            <person name="Glavina del Rio T."/>
            <person name="Hammon N."/>
            <person name="Israni S."/>
            <person name="Dalin E."/>
            <person name="Tice H."/>
            <person name="Pitluck S."/>
            <person name="Munk A.C."/>
            <person name="Brettin T."/>
            <person name="Bruce D."/>
            <person name="Han C."/>
            <person name="Tapia R."/>
            <person name="Gilna P."/>
            <person name="Schmutz J."/>
            <person name="Larimer F."/>
            <person name="Land M."/>
            <person name="Hauser L."/>
            <person name="Kyrpides N."/>
            <person name="Mikhailova N."/>
            <person name="Fredrickson J."/>
            <person name="Richardson P."/>
        </authorList>
    </citation>
    <scope>NUCLEOTIDE SEQUENCE [LARGE SCALE GENOMIC DNA]</scope>
    <source>
        <strain evidence="3">ATCC BAA-1098 / SB2B</strain>
    </source>
</reference>
<dbReference type="SUPFAM" id="SSF89082">
    <property type="entry name" value="Antibiotic binding domain of TipA-like multidrug resistance regulators"/>
    <property type="match status" value="1"/>
</dbReference>
<evidence type="ECO:0000313" key="3">
    <source>
        <dbReference type="Proteomes" id="UP000009175"/>
    </source>
</evidence>
<dbReference type="EMBL" id="CP000507">
    <property type="protein sequence ID" value="ABM00894.1"/>
    <property type="molecule type" value="Genomic_DNA"/>
</dbReference>
<dbReference type="Gene3D" id="1.10.490.50">
    <property type="entry name" value="Antibiotic binding domain of TipA-like multidrug resistance regulators"/>
    <property type="match status" value="1"/>
</dbReference>
<dbReference type="HOGENOM" id="CLU_2384522_0_0_6"/>
<dbReference type="Pfam" id="PF07739">
    <property type="entry name" value="TipAS"/>
    <property type="match status" value="1"/>
</dbReference>
<feature type="domain" description="TipAS antibiotic-recognition" evidence="1">
    <location>
        <begin position="49"/>
        <end position="90"/>
    </location>
</feature>
<dbReference type="InterPro" id="IPR012925">
    <property type="entry name" value="TipAS_dom"/>
</dbReference>
<proteinExistence type="predicted"/>
<dbReference type="KEGG" id="saz:Sama_2691"/>